<protein>
    <submittedName>
        <fullName evidence="3">CO dehydrogenase/acetyl-CoA synthase delta subunit, TIM barrel</fullName>
    </submittedName>
</protein>
<dbReference type="EMBL" id="LGTC01000001">
    <property type="protein sequence ID" value="KNY29400.1"/>
    <property type="molecule type" value="Genomic_DNA"/>
</dbReference>
<feature type="transmembrane region" description="Helical" evidence="1">
    <location>
        <begin position="354"/>
        <end position="376"/>
    </location>
</feature>
<dbReference type="RefSeq" id="WP_081926702.1">
    <property type="nucleotide sequence ID" value="NZ_JQKC01000001.1"/>
</dbReference>
<evidence type="ECO:0000313" key="4">
    <source>
        <dbReference type="Proteomes" id="UP000036923"/>
    </source>
</evidence>
<dbReference type="NCBIfam" id="NF040863">
    <property type="entry name" value="HgcA_corrinoid"/>
    <property type="match status" value="1"/>
</dbReference>
<evidence type="ECO:0000256" key="1">
    <source>
        <dbReference type="SAM" id="Phobius"/>
    </source>
</evidence>
<feature type="transmembrane region" description="Helical" evidence="1">
    <location>
        <begin position="286"/>
        <end position="304"/>
    </location>
</feature>
<keyword evidence="4" id="KW-1185">Reference proteome</keyword>
<dbReference type="AlphaFoldDB" id="A0A0L6JUS5"/>
<sequence length="378" mass="41133">MDNKSCCGSDDRDSKAKEFIKINTQISIPGQFGSLASPLNSKSCCCGDDIKDSITKVSTKLTFKDTLGGWKARWGINRMNYKVNPGIYAVGDPDKSSPVLVTANYKMTFDALRKELSGLSAWIMVLDTKGINVWCAAGKGTFGTKELITRIGKIRLNDIVAHRTLILPQLGAPGISAHEVTKSTGFKIVYGPVRATDIKEFIRSGMKATGEMRTVKFSTYDRLVLTPMELVPTFKVSMIVFGILFLLNLIAAKPFGMVDFYGYAGAVITGCVLAPVLLPWIPGKAFAWKGWLLGFLWAIAVNIINGWPQLPSYSLVRALGYMLILPAVSSFYAMNFTGSSTCTSFSGVLKEMKMAIPIIIAMIALGAVMILLNSFIGL</sequence>
<feature type="transmembrane region" description="Helical" evidence="1">
    <location>
        <begin position="230"/>
        <end position="251"/>
    </location>
</feature>
<accession>A0A0L6JUS5</accession>
<gene>
    <name evidence="3" type="ORF">Bccel_4674</name>
</gene>
<dbReference type="PATRIC" id="fig|398512.5.peg.4898"/>
<proteinExistence type="predicted"/>
<dbReference type="eggNOG" id="COG1456">
    <property type="taxonomic scope" value="Bacteria"/>
</dbReference>
<evidence type="ECO:0000259" key="2">
    <source>
        <dbReference type="Pfam" id="PF03599"/>
    </source>
</evidence>
<keyword evidence="1" id="KW-0812">Transmembrane</keyword>
<dbReference type="InterPro" id="IPR016041">
    <property type="entry name" value="Ac-CoA_synth_d_su_TIM-brl"/>
</dbReference>
<keyword evidence="1" id="KW-1133">Transmembrane helix</keyword>
<comment type="caution">
    <text evidence="3">The sequence shown here is derived from an EMBL/GenBank/DDBJ whole genome shotgun (WGS) entry which is preliminary data.</text>
</comment>
<feature type="domain" description="CO dehydrogenase/acetyl-CoA synthase delta subunit TIM barrel" evidence="2">
    <location>
        <begin position="81"/>
        <end position="200"/>
    </location>
</feature>
<name>A0A0L6JUS5_9FIRM</name>
<evidence type="ECO:0000313" key="3">
    <source>
        <dbReference type="EMBL" id="KNY29400.1"/>
    </source>
</evidence>
<dbReference type="OrthoDB" id="2079583at2"/>
<dbReference type="Pfam" id="PF03599">
    <property type="entry name" value="CdhD"/>
    <property type="match status" value="1"/>
</dbReference>
<dbReference type="Gene3D" id="3.40.50.11600">
    <property type="match status" value="1"/>
</dbReference>
<feature type="transmembrane region" description="Helical" evidence="1">
    <location>
        <begin position="316"/>
        <end position="334"/>
    </location>
</feature>
<reference evidence="4" key="1">
    <citation type="submission" date="2015-07" db="EMBL/GenBank/DDBJ databases">
        <title>Near-Complete Genome Sequence of the Cellulolytic Bacterium Bacteroides (Pseudobacteroides) cellulosolvens ATCC 35603.</title>
        <authorList>
            <person name="Dassa B."/>
            <person name="Utturkar S.M."/>
            <person name="Klingeman D.M."/>
            <person name="Hurt R.A."/>
            <person name="Keller M."/>
            <person name="Xu J."/>
            <person name="Reddy Y.H.K."/>
            <person name="Borovok I."/>
            <person name="Grinberg I.R."/>
            <person name="Lamed R."/>
            <person name="Zhivin O."/>
            <person name="Bayer E.A."/>
            <person name="Brown S.D."/>
        </authorList>
    </citation>
    <scope>NUCLEOTIDE SEQUENCE [LARGE SCALE GENOMIC DNA]</scope>
    <source>
        <strain evidence="4">DSM 2933</strain>
    </source>
</reference>
<dbReference type="STRING" id="398512.Bccel_4674"/>
<feature type="transmembrane region" description="Helical" evidence="1">
    <location>
        <begin position="260"/>
        <end position="280"/>
    </location>
</feature>
<organism evidence="3 4">
    <name type="scientific">Pseudobacteroides cellulosolvens ATCC 35603 = DSM 2933</name>
    <dbReference type="NCBI Taxonomy" id="398512"/>
    <lineage>
        <taxon>Bacteria</taxon>
        <taxon>Bacillati</taxon>
        <taxon>Bacillota</taxon>
        <taxon>Clostridia</taxon>
        <taxon>Eubacteriales</taxon>
        <taxon>Oscillospiraceae</taxon>
        <taxon>Pseudobacteroides</taxon>
    </lineage>
</organism>
<keyword evidence="1" id="KW-0472">Membrane</keyword>
<dbReference type="Proteomes" id="UP000036923">
    <property type="component" value="Unassembled WGS sequence"/>
</dbReference>